<dbReference type="InterPro" id="IPR036291">
    <property type="entry name" value="NAD(P)-bd_dom_sf"/>
</dbReference>
<sequence>MILTLEQFAQEQRAGMPPVVEGVPLEGQVIALTGANTGIEYEAAKHFAQRKPHKLILVCRNELKAWCLGLKTETGFQNVEVWAVDFSSFESVKAVKTKIAELERLDILVENAGVAMYGYEVTKDGWETTLQVNVLSCAMHIILHLPKMFQTANEHPETVPRIVVVSSDTHHWGKISAEAMKAPSMLRCLSDHNPTHFTGDKMYPEFKILSTMFIRTLQSYLPTITCCVVNPGFCHSGLTRHAPEAVAERFRKEKQLLAYTPEEGSRQLIYAAIGQREREDELRGSYVSFSRVSECSDFILGNEGRALERKLWEEATKVVSGADEHTGDIVERYASLNEGRTLLL</sequence>
<dbReference type="Proteomes" id="UP001437256">
    <property type="component" value="Unassembled WGS sequence"/>
</dbReference>
<evidence type="ECO:0000313" key="2">
    <source>
        <dbReference type="EMBL" id="KAL0061705.1"/>
    </source>
</evidence>
<dbReference type="Pfam" id="PF00106">
    <property type="entry name" value="adh_short"/>
    <property type="match status" value="1"/>
</dbReference>
<reference evidence="2 3" key="1">
    <citation type="submission" date="2024-05" db="EMBL/GenBank/DDBJ databases">
        <title>A draft genome resource for the thread blight pathogen Marasmius tenuissimus strain MS-2.</title>
        <authorList>
            <person name="Yulfo-Soto G.E."/>
            <person name="Baruah I.K."/>
            <person name="Amoako-Attah I."/>
            <person name="Bukari Y."/>
            <person name="Meinhardt L.W."/>
            <person name="Bailey B.A."/>
            <person name="Cohen S.P."/>
        </authorList>
    </citation>
    <scope>NUCLEOTIDE SEQUENCE [LARGE SCALE GENOMIC DNA]</scope>
    <source>
        <strain evidence="2 3">MS-2</strain>
    </source>
</reference>
<dbReference type="PRINTS" id="PR00081">
    <property type="entry name" value="GDHRDH"/>
</dbReference>
<dbReference type="Gene3D" id="3.40.50.720">
    <property type="entry name" value="NAD(P)-binding Rossmann-like Domain"/>
    <property type="match status" value="1"/>
</dbReference>
<proteinExistence type="predicted"/>
<comment type="caution">
    <text evidence="2">The sequence shown here is derived from an EMBL/GenBank/DDBJ whole genome shotgun (WGS) entry which is preliminary data.</text>
</comment>
<evidence type="ECO:0000313" key="3">
    <source>
        <dbReference type="Proteomes" id="UP001437256"/>
    </source>
</evidence>
<keyword evidence="3" id="KW-1185">Reference proteome</keyword>
<organism evidence="2 3">
    <name type="scientific">Marasmius tenuissimus</name>
    <dbReference type="NCBI Taxonomy" id="585030"/>
    <lineage>
        <taxon>Eukaryota</taxon>
        <taxon>Fungi</taxon>
        <taxon>Dikarya</taxon>
        <taxon>Basidiomycota</taxon>
        <taxon>Agaricomycotina</taxon>
        <taxon>Agaricomycetes</taxon>
        <taxon>Agaricomycetidae</taxon>
        <taxon>Agaricales</taxon>
        <taxon>Marasmiineae</taxon>
        <taxon>Marasmiaceae</taxon>
        <taxon>Marasmius</taxon>
    </lineage>
</organism>
<keyword evidence="1" id="KW-0560">Oxidoreductase</keyword>
<gene>
    <name evidence="2" type="ORF">AAF712_011458</name>
</gene>
<evidence type="ECO:0008006" key="4">
    <source>
        <dbReference type="Google" id="ProtNLM"/>
    </source>
</evidence>
<dbReference type="EMBL" id="JBBXMP010000126">
    <property type="protein sequence ID" value="KAL0061705.1"/>
    <property type="molecule type" value="Genomic_DNA"/>
</dbReference>
<dbReference type="SUPFAM" id="SSF51735">
    <property type="entry name" value="NAD(P)-binding Rossmann-fold domains"/>
    <property type="match status" value="1"/>
</dbReference>
<accession>A0ABR2ZK69</accession>
<dbReference type="PANTHER" id="PTHR43157:SF31">
    <property type="entry name" value="PHOSPHATIDYLINOSITOL-GLYCAN BIOSYNTHESIS CLASS F PROTEIN"/>
    <property type="match status" value="1"/>
</dbReference>
<dbReference type="InterPro" id="IPR002347">
    <property type="entry name" value="SDR_fam"/>
</dbReference>
<name>A0ABR2ZK69_9AGAR</name>
<dbReference type="PANTHER" id="PTHR43157">
    <property type="entry name" value="PHOSPHATIDYLINOSITOL-GLYCAN BIOSYNTHESIS CLASS F PROTEIN-RELATED"/>
    <property type="match status" value="1"/>
</dbReference>
<evidence type="ECO:0000256" key="1">
    <source>
        <dbReference type="ARBA" id="ARBA00023002"/>
    </source>
</evidence>
<protein>
    <recommendedName>
        <fullName evidence="4">Short-chain dehydrogenase</fullName>
    </recommendedName>
</protein>